<dbReference type="FunFam" id="3.30.200.20:FF:000049">
    <property type="entry name" value="cyclin-dependent kinase-like 1 isoform X1"/>
    <property type="match status" value="1"/>
</dbReference>
<feature type="region of interest" description="Disordered" evidence="11">
    <location>
        <begin position="1044"/>
        <end position="1100"/>
    </location>
</feature>
<evidence type="ECO:0000313" key="13">
    <source>
        <dbReference type="EMBL" id="GET91669.1"/>
    </source>
</evidence>
<dbReference type="Proteomes" id="UP000419144">
    <property type="component" value="Unassembled WGS sequence"/>
</dbReference>
<dbReference type="SMART" id="SM00220">
    <property type="entry name" value="S_TKc"/>
    <property type="match status" value="1"/>
</dbReference>
<accession>A0A640KVX8</accession>
<keyword evidence="7 10" id="KW-0067">ATP-binding</keyword>
<feature type="region of interest" description="Disordered" evidence="11">
    <location>
        <begin position="898"/>
        <end position="947"/>
    </location>
</feature>
<feature type="compositionally biased region" description="Low complexity" evidence="11">
    <location>
        <begin position="715"/>
        <end position="727"/>
    </location>
</feature>
<feature type="domain" description="Protein kinase" evidence="12">
    <location>
        <begin position="4"/>
        <end position="286"/>
    </location>
</feature>
<feature type="compositionally biased region" description="Polar residues" evidence="11">
    <location>
        <begin position="1089"/>
        <end position="1100"/>
    </location>
</feature>
<dbReference type="PROSITE" id="PS00108">
    <property type="entry name" value="PROTEIN_KINASE_ST"/>
    <property type="match status" value="1"/>
</dbReference>
<evidence type="ECO:0000256" key="3">
    <source>
        <dbReference type="ARBA" id="ARBA00022527"/>
    </source>
</evidence>
<dbReference type="InterPro" id="IPR050108">
    <property type="entry name" value="CDK"/>
</dbReference>
<proteinExistence type="inferred from homology"/>
<dbReference type="PROSITE" id="PS00107">
    <property type="entry name" value="PROTEIN_KINASE_ATP"/>
    <property type="match status" value="1"/>
</dbReference>
<comment type="similarity">
    <text evidence="1">Belongs to the protein kinase superfamily. CMGC Ser/Thr protein kinase family. CDC2/CDKX subfamily.</text>
</comment>
<comment type="catalytic activity">
    <reaction evidence="9">
        <text>L-seryl-[protein] + ATP = O-phospho-L-seryl-[protein] + ADP + H(+)</text>
        <dbReference type="Rhea" id="RHEA:17989"/>
        <dbReference type="Rhea" id="RHEA-COMP:9863"/>
        <dbReference type="Rhea" id="RHEA-COMP:11604"/>
        <dbReference type="ChEBI" id="CHEBI:15378"/>
        <dbReference type="ChEBI" id="CHEBI:29999"/>
        <dbReference type="ChEBI" id="CHEBI:30616"/>
        <dbReference type="ChEBI" id="CHEBI:83421"/>
        <dbReference type="ChEBI" id="CHEBI:456216"/>
        <dbReference type="EC" id="2.7.11.22"/>
    </reaction>
</comment>
<dbReference type="EMBL" id="BLBS01000049">
    <property type="protein sequence ID" value="GET91669.1"/>
    <property type="molecule type" value="Genomic_DNA"/>
</dbReference>
<dbReference type="GO" id="GO:0005634">
    <property type="term" value="C:nucleus"/>
    <property type="evidence" value="ECO:0007669"/>
    <property type="project" value="TreeGrafter"/>
</dbReference>
<evidence type="ECO:0000256" key="4">
    <source>
        <dbReference type="ARBA" id="ARBA00022679"/>
    </source>
</evidence>
<keyword evidence="3" id="KW-0723">Serine/threonine-protein kinase</keyword>
<dbReference type="CDD" id="cd07833">
    <property type="entry name" value="STKc_CDKL"/>
    <property type="match status" value="1"/>
</dbReference>
<dbReference type="GO" id="GO:0005524">
    <property type="term" value="F:ATP binding"/>
    <property type="evidence" value="ECO:0007669"/>
    <property type="project" value="UniProtKB-UniRule"/>
</dbReference>
<feature type="compositionally biased region" description="Polar residues" evidence="11">
    <location>
        <begin position="508"/>
        <end position="523"/>
    </location>
</feature>
<organism evidence="13 14">
    <name type="scientific">Leishmania tarentolae</name>
    <name type="common">Sauroleishmania tarentolae</name>
    <dbReference type="NCBI Taxonomy" id="5689"/>
    <lineage>
        <taxon>Eukaryota</taxon>
        <taxon>Discoba</taxon>
        <taxon>Euglenozoa</taxon>
        <taxon>Kinetoplastea</taxon>
        <taxon>Metakinetoplastina</taxon>
        <taxon>Trypanosomatida</taxon>
        <taxon>Trypanosomatidae</taxon>
        <taxon>Leishmaniinae</taxon>
        <taxon>Leishmania</taxon>
        <taxon>lizard Leishmania</taxon>
    </lineage>
</organism>
<evidence type="ECO:0000259" key="12">
    <source>
        <dbReference type="PROSITE" id="PS50011"/>
    </source>
</evidence>
<feature type="region of interest" description="Disordered" evidence="11">
    <location>
        <begin position="689"/>
        <end position="708"/>
    </location>
</feature>
<dbReference type="PANTHER" id="PTHR24056">
    <property type="entry name" value="CELL DIVISION PROTEIN KINASE"/>
    <property type="match status" value="1"/>
</dbReference>
<dbReference type="Pfam" id="PF00069">
    <property type="entry name" value="Pkinase"/>
    <property type="match status" value="1"/>
</dbReference>
<evidence type="ECO:0000256" key="2">
    <source>
        <dbReference type="ARBA" id="ARBA00012425"/>
    </source>
</evidence>
<feature type="binding site" evidence="10">
    <location>
        <position position="33"/>
    </location>
    <ligand>
        <name>ATP</name>
        <dbReference type="ChEBI" id="CHEBI:30616"/>
    </ligand>
</feature>
<dbReference type="PROSITE" id="PS50011">
    <property type="entry name" value="PROTEIN_KINASE_DOM"/>
    <property type="match status" value="1"/>
</dbReference>
<evidence type="ECO:0000256" key="5">
    <source>
        <dbReference type="ARBA" id="ARBA00022741"/>
    </source>
</evidence>
<dbReference type="Gene3D" id="3.30.200.20">
    <property type="entry name" value="Phosphorylase Kinase, domain 1"/>
    <property type="match status" value="1"/>
</dbReference>
<dbReference type="OrthoDB" id="272141at2759"/>
<evidence type="ECO:0000256" key="10">
    <source>
        <dbReference type="PROSITE-ProRule" id="PRU10141"/>
    </source>
</evidence>
<feature type="compositionally biased region" description="Polar residues" evidence="11">
    <location>
        <begin position="1050"/>
        <end position="1060"/>
    </location>
</feature>
<dbReference type="InterPro" id="IPR017441">
    <property type="entry name" value="Protein_kinase_ATP_BS"/>
</dbReference>
<dbReference type="VEuPathDB" id="TriTrypDB:LtaPh_3234600"/>
<dbReference type="InterPro" id="IPR000719">
    <property type="entry name" value="Prot_kinase_dom"/>
</dbReference>
<evidence type="ECO:0000256" key="9">
    <source>
        <dbReference type="ARBA" id="ARBA00048367"/>
    </source>
</evidence>
<dbReference type="GO" id="GO:0004693">
    <property type="term" value="F:cyclin-dependent protein serine/threonine kinase activity"/>
    <property type="evidence" value="ECO:0007669"/>
    <property type="project" value="UniProtKB-EC"/>
</dbReference>
<dbReference type="InterPro" id="IPR011009">
    <property type="entry name" value="Kinase-like_dom_sf"/>
</dbReference>
<dbReference type="FunFam" id="1.10.510.10:FF:001173">
    <property type="entry name" value="Mitogen-activated protein kinase, putative"/>
    <property type="match status" value="1"/>
</dbReference>
<dbReference type="InterPro" id="IPR008271">
    <property type="entry name" value="Ser/Thr_kinase_AS"/>
</dbReference>
<feature type="compositionally biased region" description="Low complexity" evidence="11">
    <location>
        <begin position="1061"/>
        <end position="1073"/>
    </location>
</feature>
<feature type="compositionally biased region" description="Basic and acidic residues" evidence="11">
    <location>
        <begin position="553"/>
        <end position="564"/>
    </location>
</feature>
<evidence type="ECO:0000256" key="7">
    <source>
        <dbReference type="ARBA" id="ARBA00022840"/>
    </source>
</evidence>
<keyword evidence="5 10" id="KW-0547">Nucleotide-binding</keyword>
<name>A0A640KVX8_LEITA</name>
<evidence type="ECO:0000313" key="14">
    <source>
        <dbReference type="Proteomes" id="UP000419144"/>
    </source>
</evidence>
<comment type="caution">
    <text evidence="13">The sequence shown here is derived from an EMBL/GenBank/DDBJ whole genome shotgun (WGS) entry which is preliminary data.</text>
</comment>
<evidence type="ECO:0000256" key="11">
    <source>
        <dbReference type="SAM" id="MobiDB-lite"/>
    </source>
</evidence>
<evidence type="ECO:0000256" key="6">
    <source>
        <dbReference type="ARBA" id="ARBA00022777"/>
    </source>
</evidence>
<feature type="region of interest" description="Disordered" evidence="11">
    <location>
        <begin position="486"/>
        <end position="531"/>
    </location>
</feature>
<keyword evidence="6 13" id="KW-0418">Kinase</keyword>
<feature type="region of interest" description="Disordered" evidence="11">
    <location>
        <begin position="544"/>
        <end position="571"/>
    </location>
</feature>
<feature type="compositionally biased region" description="Polar residues" evidence="11">
    <location>
        <begin position="923"/>
        <end position="947"/>
    </location>
</feature>
<feature type="region of interest" description="Disordered" evidence="11">
    <location>
        <begin position="651"/>
        <end position="679"/>
    </location>
</feature>
<comment type="catalytic activity">
    <reaction evidence="8">
        <text>L-threonyl-[protein] + ATP = O-phospho-L-threonyl-[protein] + ADP + H(+)</text>
        <dbReference type="Rhea" id="RHEA:46608"/>
        <dbReference type="Rhea" id="RHEA-COMP:11060"/>
        <dbReference type="Rhea" id="RHEA-COMP:11605"/>
        <dbReference type="ChEBI" id="CHEBI:15378"/>
        <dbReference type="ChEBI" id="CHEBI:30013"/>
        <dbReference type="ChEBI" id="CHEBI:30616"/>
        <dbReference type="ChEBI" id="CHEBI:61977"/>
        <dbReference type="ChEBI" id="CHEBI:456216"/>
        <dbReference type="EC" id="2.7.11.22"/>
    </reaction>
</comment>
<reference evidence="13" key="1">
    <citation type="submission" date="2019-11" db="EMBL/GenBank/DDBJ databases">
        <title>Leishmania tarentolae CDS.</title>
        <authorList>
            <person name="Goto Y."/>
            <person name="Yamagishi J."/>
        </authorList>
    </citation>
    <scope>NUCLEOTIDE SEQUENCE [LARGE SCALE GENOMIC DNA]</scope>
    <source>
        <strain evidence="13">Parrot Tar II</strain>
    </source>
</reference>
<keyword evidence="14" id="KW-1185">Reference proteome</keyword>
<sequence>METYETLGILGEGTYGVVVKARNRVTGKLVAIKRFKQTEQDEHVRKTSSREVRMLQLLQHPNVIRLEDVFRREGKLYLVFEFIDHTILQLLESTTRGLPRRELRRYTYQLLRGIEFCHNHNVIHRDVKPENVLIDESGLLKLCDFGFARQMTAKGKYTDYVATRWYRAPELLVGDVSYGKPVDVWALGCMFAELSDGQPLFPGESDLDQLCLIMQACGPVPLRMVFIFMHNPLYKGISFPHTDIVYTLKERYHRESNDWLEFLSACLHTDPAQRLSCTELMQLPYFTRDGFRDRYEAELRSATSLPQLRSTPTTSAPLTHRRAPDQAAAFGGDLKADTVVSPHKCFSSEINSLKSQAQPQPQPMTSNTASDTHIWKTALKPAAHDANAGKGKAVGASTLAVSSPHKPASAHSLQLPMIVHSNSERALAAVPTDSLHQMPTSSSAVVPSSAEATSAEVVEGFTNVNSLSRSYGAALPLQTSQTINASSALDKKKNQDSNVGENELHGRSSASIGHNTECAVTTGGSKGEPDRRMSIRLGASDTLPLSAVLGGGDSHEPRLERESKNASPSLLPHEVADSSMRVLLMNPEPGTNDDKTTVLRSQALKMASADKTASTTNTDFLSPTLTATHVPLLAECLQDCLAPSLHPRRSFEQEHQRASIGHSQSHTLPSAETSASSFHARTDNPLAAASSENDRVSHGKANMETAASSVAKLRSNLSNSSSSTAASDVKKRKPVKHKRDPACLQDQAAGSVSGNASRHYVPPHASDVEAYNSGVAAVVNSLKPLVSHSISDVPCQQKQQHLLSSDLGGVHPADPHLHGVGASPSVPDLSHNRDIDAFSSQPRKERRSKPLTVSTHDLQDTEQRRRQKLQPRVEAPLHSDGGASQRATATLLALAALRNLSGPPPTKSTGDAEKSSRGHYTRSHTNNNGGETVSSVAGNGKGTNACNTGRARRPIVVCAAHGNNHNSDELVMTRQSQKKNVVSTHGRIGNGAVGSVNCTDSSTMSSCQATNAIYGAPYHTSSGPSKVDGEAGGTQQRHTLRKLKKKNVDRNGSNIGSCHSLTTARQTQQQAQLAKEDSGSGDGKGPQLNAATAASPYTGS</sequence>
<protein>
    <recommendedName>
        <fullName evidence="2">cyclin-dependent kinase</fullName>
        <ecNumber evidence="2">2.7.11.22</ecNumber>
    </recommendedName>
</protein>
<dbReference type="SUPFAM" id="SSF56112">
    <property type="entry name" value="Protein kinase-like (PK-like)"/>
    <property type="match status" value="1"/>
</dbReference>
<feature type="compositionally biased region" description="Basic residues" evidence="11">
    <location>
        <begin position="730"/>
        <end position="739"/>
    </location>
</feature>
<dbReference type="EC" id="2.7.11.22" evidence="2"/>
<evidence type="ECO:0000256" key="1">
    <source>
        <dbReference type="ARBA" id="ARBA00006485"/>
    </source>
</evidence>
<gene>
    <name evidence="13" type="ORF">LtaPh_3234600</name>
</gene>
<feature type="region of interest" description="Disordered" evidence="11">
    <location>
        <begin position="713"/>
        <end position="761"/>
    </location>
</feature>
<dbReference type="Gene3D" id="1.10.510.10">
    <property type="entry name" value="Transferase(Phosphotransferase) domain 1"/>
    <property type="match status" value="1"/>
</dbReference>
<evidence type="ECO:0000256" key="8">
    <source>
        <dbReference type="ARBA" id="ARBA00047811"/>
    </source>
</evidence>
<keyword evidence="4" id="KW-0808">Transferase</keyword>
<feature type="compositionally biased region" description="Polar residues" evidence="11">
    <location>
        <begin position="661"/>
        <end position="679"/>
    </location>
</feature>
<dbReference type="AlphaFoldDB" id="A0A640KVX8"/>
<feature type="region of interest" description="Disordered" evidence="11">
    <location>
        <begin position="805"/>
        <end position="884"/>
    </location>
</feature>
<dbReference type="PANTHER" id="PTHR24056:SF400">
    <property type="entry name" value="KINASE, PUTATIVE-RELATED"/>
    <property type="match status" value="1"/>
</dbReference>